<sequence>MTRLASATDRGAAIVPFPARYRVGKIRRVADVLGDRRGKSADQYWQQIVDGMASQMQKSGLATPVIEQELREFFGAVQVELCRRLHVEGGGGAA</sequence>
<dbReference type="Pfam" id="PF19551">
    <property type="entry name" value="DUF6074"/>
    <property type="match status" value="1"/>
</dbReference>
<protein>
    <submittedName>
        <fullName evidence="1">Uncharacterized protein</fullName>
    </submittedName>
</protein>
<gene>
    <name evidence="1" type="ORF">HNQ97_002599</name>
</gene>
<organism evidence="1 2">
    <name type="scientific">Aminobacter ciceronei</name>
    <dbReference type="NCBI Taxonomy" id="150723"/>
    <lineage>
        <taxon>Bacteria</taxon>
        <taxon>Pseudomonadati</taxon>
        <taxon>Pseudomonadota</taxon>
        <taxon>Alphaproteobacteria</taxon>
        <taxon>Hyphomicrobiales</taxon>
        <taxon>Phyllobacteriaceae</taxon>
        <taxon>Aminobacter</taxon>
    </lineage>
</organism>
<dbReference type="RefSeq" id="WP_182574235.1">
    <property type="nucleotide sequence ID" value="NZ_JACJHY010000010.1"/>
</dbReference>
<comment type="caution">
    <text evidence="1">The sequence shown here is derived from an EMBL/GenBank/DDBJ whole genome shotgun (WGS) entry which is preliminary data.</text>
</comment>
<dbReference type="EMBL" id="JACJHZ010000010">
    <property type="protein sequence ID" value="MBA9020597.1"/>
    <property type="molecule type" value="Genomic_DNA"/>
</dbReference>
<proteinExistence type="predicted"/>
<dbReference type="InterPro" id="IPR045720">
    <property type="entry name" value="DUF6074"/>
</dbReference>
<name>A0ABR6C6G2_9HYPH</name>
<reference evidence="1 2" key="1">
    <citation type="submission" date="2020-08" db="EMBL/GenBank/DDBJ databases">
        <title>Genomic Encyclopedia of Type Strains, Phase IV (KMG-IV): sequencing the most valuable type-strain genomes for metagenomic binning, comparative biology and taxonomic classification.</title>
        <authorList>
            <person name="Goeker M."/>
        </authorList>
    </citation>
    <scope>NUCLEOTIDE SEQUENCE [LARGE SCALE GENOMIC DNA]</scope>
    <source>
        <strain evidence="1 2">DSM 17455</strain>
    </source>
</reference>
<dbReference type="Proteomes" id="UP000587524">
    <property type="component" value="Unassembled WGS sequence"/>
</dbReference>
<accession>A0ABR6C6G2</accession>
<evidence type="ECO:0000313" key="1">
    <source>
        <dbReference type="EMBL" id="MBA9020597.1"/>
    </source>
</evidence>
<evidence type="ECO:0000313" key="2">
    <source>
        <dbReference type="Proteomes" id="UP000587524"/>
    </source>
</evidence>
<keyword evidence="2" id="KW-1185">Reference proteome</keyword>